<keyword evidence="4" id="KW-1185">Reference proteome</keyword>
<reference evidence="3 4" key="1">
    <citation type="submission" date="2015-01" db="EMBL/GenBank/DDBJ databases">
        <title>The Genome Sequence of Cladophialophora immunda CBS83496.</title>
        <authorList>
            <consortium name="The Broad Institute Genomics Platform"/>
            <person name="Cuomo C."/>
            <person name="de Hoog S."/>
            <person name="Gorbushina A."/>
            <person name="Stielow B."/>
            <person name="Teixiera M."/>
            <person name="Abouelleil A."/>
            <person name="Chapman S.B."/>
            <person name="Priest M."/>
            <person name="Young S.K."/>
            <person name="Wortman J."/>
            <person name="Nusbaum C."/>
            <person name="Birren B."/>
        </authorList>
    </citation>
    <scope>NUCLEOTIDE SEQUENCE [LARGE SCALE GENOMIC DNA]</scope>
    <source>
        <strain evidence="3 4">CBS 83496</strain>
    </source>
</reference>
<dbReference type="InterPro" id="IPR037175">
    <property type="entry name" value="KFase_sf"/>
</dbReference>
<evidence type="ECO:0008006" key="5">
    <source>
        <dbReference type="Google" id="ProtNLM"/>
    </source>
</evidence>
<dbReference type="Gene3D" id="3.50.30.50">
    <property type="entry name" value="Putative cyclase"/>
    <property type="match status" value="1"/>
</dbReference>
<dbReference type="GeneID" id="27339854"/>
<evidence type="ECO:0000313" key="3">
    <source>
        <dbReference type="EMBL" id="KIW33841.1"/>
    </source>
</evidence>
<proteinExistence type="inferred from homology"/>
<dbReference type="HOGENOM" id="CLU_030671_1_0_1"/>
<evidence type="ECO:0000256" key="1">
    <source>
        <dbReference type="ARBA" id="ARBA00007865"/>
    </source>
</evidence>
<dbReference type="GO" id="GO:0004061">
    <property type="term" value="F:arylformamidase activity"/>
    <property type="evidence" value="ECO:0007669"/>
    <property type="project" value="InterPro"/>
</dbReference>
<dbReference type="AlphaFoldDB" id="A0A0D2A074"/>
<dbReference type="Pfam" id="PF04199">
    <property type="entry name" value="Cyclase"/>
    <property type="match status" value="1"/>
</dbReference>
<feature type="region of interest" description="Disordered" evidence="2">
    <location>
        <begin position="1"/>
        <end position="20"/>
    </location>
</feature>
<gene>
    <name evidence="3" type="ORF">PV07_00660</name>
</gene>
<dbReference type="VEuPathDB" id="FungiDB:PV07_00660"/>
<comment type="similarity">
    <text evidence="1">Belongs to the Cyclase 1 superfamily.</text>
</comment>
<accession>A0A0D2A074</accession>
<dbReference type="PANTHER" id="PTHR34861">
    <property type="match status" value="1"/>
</dbReference>
<dbReference type="InterPro" id="IPR007325">
    <property type="entry name" value="KFase/CYL"/>
</dbReference>
<protein>
    <recommendedName>
        <fullName evidence="5">Cyclase</fullName>
    </recommendedName>
</protein>
<organism evidence="3 4">
    <name type="scientific">Cladophialophora immunda</name>
    <dbReference type="NCBI Taxonomy" id="569365"/>
    <lineage>
        <taxon>Eukaryota</taxon>
        <taxon>Fungi</taxon>
        <taxon>Dikarya</taxon>
        <taxon>Ascomycota</taxon>
        <taxon>Pezizomycotina</taxon>
        <taxon>Eurotiomycetes</taxon>
        <taxon>Chaetothyriomycetidae</taxon>
        <taxon>Chaetothyriales</taxon>
        <taxon>Herpotrichiellaceae</taxon>
        <taxon>Cladophialophora</taxon>
    </lineage>
</organism>
<evidence type="ECO:0000313" key="4">
    <source>
        <dbReference type="Proteomes" id="UP000054466"/>
    </source>
</evidence>
<dbReference type="PANTHER" id="PTHR34861:SF10">
    <property type="entry name" value="CYCLASE"/>
    <property type="match status" value="1"/>
</dbReference>
<dbReference type="GO" id="GO:0019441">
    <property type="term" value="P:L-tryptophan catabolic process to kynurenine"/>
    <property type="evidence" value="ECO:0007669"/>
    <property type="project" value="InterPro"/>
</dbReference>
<dbReference type="Proteomes" id="UP000054466">
    <property type="component" value="Unassembled WGS sequence"/>
</dbReference>
<evidence type="ECO:0000256" key="2">
    <source>
        <dbReference type="SAM" id="MobiDB-lite"/>
    </source>
</evidence>
<dbReference type="OrthoDB" id="5396at2759"/>
<dbReference type="STRING" id="569365.A0A0D2A074"/>
<sequence length="318" mass="35892">MDLFDPKATKLPSRSELPRIPGAPPGASWFWGKDDELGRLNLLTPDRTAAASKLIDTGEVVSLNWPIHLPDPPMFGRAPFKHKIHPITEYGNDDIFEINSQSSSQWDGLRHVSTKHGGKRIYYNNTTQEDIDTTARIGLQAWSRRGIVGRGVLIDYFEFKNQSYDPHSRHAITANGILECAAQQKIEFQYGDILILRTGFIHKYNQLGHEQRKRVAESSFATEVGFAGVEQSEEMLDFLHNHYFSIVVADSPGFECLPPTSDIFLHMHIIPLWGMGIGELFDLEALSQMCKKHGRWEFFFSSSPPNISGCYPNALAVF</sequence>
<dbReference type="EMBL" id="KN847040">
    <property type="protein sequence ID" value="KIW33841.1"/>
    <property type="molecule type" value="Genomic_DNA"/>
</dbReference>
<dbReference type="RefSeq" id="XP_016254057.1">
    <property type="nucleotide sequence ID" value="XM_016387129.1"/>
</dbReference>
<name>A0A0D2A074_9EURO</name>
<dbReference type="SUPFAM" id="SSF102198">
    <property type="entry name" value="Putative cyclase"/>
    <property type="match status" value="1"/>
</dbReference>